<dbReference type="Pfam" id="PF01347">
    <property type="entry name" value="Vitellogenin_N"/>
    <property type="match status" value="1"/>
</dbReference>
<evidence type="ECO:0000256" key="3">
    <source>
        <dbReference type="PROSITE-ProRule" id="PRU00557"/>
    </source>
</evidence>
<dbReference type="SMART" id="SM00216">
    <property type="entry name" value="VWD"/>
    <property type="match status" value="1"/>
</dbReference>
<dbReference type="PANTHER" id="PTHR37860:SF2">
    <property type="entry name" value="VITELLOGENIN DOMAIN-CONTAINING PROTEIN"/>
    <property type="match status" value="1"/>
</dbReference>
<dbReference type="PROSITE" id="PS51233">
    <property type="entry name" value="VWFD"/>
    <property type="match status" value="1"/>
</dbReference>
<comment type="caution">
    <text evidence="3">Lacks conserved residue(s) required for the propagation of feature annotation.</text>
</comment>
<dbReference type="KEGG" id="char:116218434"/>
<dbReference type="PANTHER" id="PTHR37860">
    <property type="entry name" value="AGAP008810-PA"/>
    <property type="match status" value="1"/>
</dbReference>
<dbReference type="InterPro" id="IPR048484">
    <property type="entry name" value="LOC400499-like"/>
</dbReference>
<dbReference type="InterPro" id="IPR014853">
    <property type="entry name" value="VWF/SSPO/ZAN-like_Cys-rich_dom"/>
</dbReference>
<accession>A0A6P8EVW1</accession>
<dbReference type="Pfam" id="PF00094">
    <property type="entry name" value="VWD"/>
    <property type="match status" value="1"/>
</dbReference>
<gene>
    <name evidence="9" type="primary">LOC116218434</name>
</gene>
<evidence type="ECO:0000256" key="2">
    <source>
        <dbReference type="ARBA" id="ARBA00023180"/>
    </source>
</evidence>
<evidence type="ECO:0000313" key="8">
    <source>
        <dbReference type="Proteomes" id="UP000515152"/>
    </source>
</evidence>
<dbReference type="SUPFAM" id="SSF48431">
    <property type="entry name" value="Lipovitellin-phosvitin complex, superhelical domain"/>
    <property type="match status" value="1"/>
</dbReference>
<dbReference type="Gene3D" id="2.20.80.10">
    <property type="entry name" value="Lipovitellin-phosvitin complex, chain A, domain 4"/>
    <property type="match status" value="1"/>
</dbReference>
<evidence type="ECO:0000256" key="4">
    <source>
        <dbReference type="SAM" id="MobiDB-lite"/>
    </source>
</evidence>
<dbReference type="InterPro" id="IPR001846">
    <property type="entry name" value="VWF_type-D"/>
</dbReference>
<dbReference type="InterPro" id="IPR015255">
    <property type="entry name" value="Vitellinogen_open_b-sht"/>
</dbReference>
<dbReference type="InterPro" id="IPR011030">
    <property type="entry name" value="Lipovitellin_superhlx_dom"/>
</dbReference>
<name>A0A6P8EVW1_CLUHA</name>
<dbReference type="Gene3D" id="2.20.50.20">
    <property type="entry name" value="Lipovitellin. Chain A, domain 3"/>
    <property type="match status" value="1"/>
</dbReference>
<keyword evidence="8" id="KW-1185">Reference proteome</keyword>
<dbReference type="Pfam" id="PF21013">
    <property type="entry name" value="LOC400499"/>
    <property type="match status" value="1"/>
</dbReference>
<dbReference type="Gene3D" id="1.25.10.20">
    <property type="entry name" value="Vitellinogen, superhelical"/>
    <property type="match status" value="1"/>
</dbReference>
<dbReference type="InterPro" id="IPR015816">
    <property type="entry name" value="Vitellinogen_b-sht_N"/>
</dbReference>
<dbReference type="GO" id="GO:0005319">
    <property type="term" value="F:lipid transporter activity"/>
    <property type="evidence" value="ECO:0007669"/>
    <property type="project" value="InterPro"/>
</dbReference>
<dbReference type="Proteomes" id="UP000515152">
    <property type="component" value="Chromosome 22"/>
</dbReference>
<dbReference type="SMART" id="SM00638">
    <property type="entry name" value="LPD_N"/>
    <property type="match status" value="1"/>
</dbReference>
<protein>
    <submittedName>
        <fullName evidence="9">Uncharacterized protein LOC116218434 isoform X1</fullName>
    </submittedName>
</protein>
<evidence type="ECO:0000259" key="6">
    <source>
        <dbReference type="PROSITE" id="PS51211"/>
    </source>
</evidence>
<feature type="domain" description="VWFD" evidence="7">
    <location>
        <begin position="2819"/>
        <end position="2983"/>
    </location>
</feature>
<evidence type="ECO:0000256" key="5">
    <source>
        <dbReference type="SAM" id="SignalP"/>
    </source>
</evidence>
<feature type="region of interest" description="Disordered" evidence="4">
    <location>
        <begin position="680"/>
        <end position="727"/>
    </location>
</feature>
<keyword evidence="1 5" id="KW-0732">Signal</keyword>
<dbReference type="Pfam" id="PF09172">
    <property type="entry name" value="Vit_open_b-sht"/>
    <property type="match status" value="1"/>
</dbReference>
<feature type="domain" description="Vitellogenin" evidence="6">
    <location>
        <begin position="43"/>
        <end position="644"/>
    </location>
</feature>
<evidence type="ECO:0000256" key="1">
    <source>
        <dbReference type="ARBA" id="ARBA00022729"/>
    </source>
</evidence>
<dbReference type="RefSeq" id="XP_031416005.1">
    <property type="nucleotide sequence ID" value="XM_031560145.2"/>
</dbReference>
<dbReference type="PROSITE" id="PS51211">
    <property type="entry name" value="VITELLOGENIN"/>
    <property type="match status" value="1"/>
</dbReference>
<dbReference type="InterPro" id="IPR015817">
    <property type="entry name" value="Vitellinogen_open_b-sht_sub1"/>
</dbReference>
<keyword evidence="2" id="KW-0325">Glycoprotein</keyword>
<dbReference type="InterPro" id="IPR001747">
    <property type="entry name" value="Vitellogenin_N"/>
</dbReference>
<organism evidence="8 9">
    <name type="scientific">Clupea harengus</name>
    <name type="common">Atlantic herring</name>
    <dbReference type="NCBI Taxonomy" id="7950"/>
    <lineage>
        <taxon>Eukaryota</taxon>
        <taxon>Metazoa</taxon>
        <taxon>Chordata</taxon>
        <taxon>Craniata</taxon>
        <taxon>Vertebrata</taxon>
        <taxon>Euteleostomi</taxon>
        <taxon>Actinopterygii</taxon>
        <taxon>Neopterygii</taxon>
        <taxon>Teleostei</taxon>
        <taxon>Clupei</taxon>
        <taxon>Clupeiformes</taxon>
        <taxon>Clupeoidei</taxon>
        <taxon>Clupeidae</taxon>
        <taxon>Clupea</taxon>
    </lineage>
</organism>
<dbReference type="OrthoDB" id="6484170at2759"/>
<evidence type="ECO:0000313" key="9">
    <source>
        <dbReference type="RefSeq" id="XP_031416005.1"/>
    </source>
</evidence>
<dbReference type="SUPFAM" id="SSF56968">
    <property type="entry name" value="Lipovitellin-phosvitin complex, beta-sheet shell regions"/>
    <property type="match status" value="2"/>
</dbReference>
<feature type="signal peptide" evidence="5">
    <location>
        <begin position="1"/>
        <end position="23"/>
    </location>
</feature>
<dbReference type="SMART" id="SM01169">
    <property type="entry name" value="DUF1943"/>
    <property type="match status" value="1"/>
</dbReference>
<sequence>MFPGSVQLGGELIFILLMSTVSAEEHAVKEDETCRTACGEVEHQHAVRRTFRYSTTASSTLQTQSNMGSQLSLDCVVDIDVFPNCPMMMMKLRNPQMKRSSSQRENTVLRLKSARESLEKNPLWFSLQEGKVTALCPQEGEQVWALNIKRAILSMLQTSHSVGTRVMVEETDVYGTCMSRYERRGSVLVKARSLQQCHQRRMSEFWQHSVALKENNVISMKHECVQHLRKNTMEKVNCTETVSLLATSGLPGVVQIKTVSVLILLRTLDNIPLGFDKRRSRYLTDLIFEDAIDAKAQKSAVQEVIATVRRLCTQMTDQQQQSDQLLNLVVQLRALSLRQLKEVWQEASFKCRDDWQPLMDGLLTCASEGCILLLSELFLTQEIDQDQSSSLFSALAFAHNPSPAMIASINTLLQATEAQPKLLLAGSALVHRLCQAEQTQCNQIPEVQQYMQALKNSLREAYRAKDPTRMLLVMKAVGNSGLAAVDLIPQLNDCILNHSAPLELRLAAIQAFRRIPCHANRKVLILAYQSSQEDVEVRIAAYQQLMCCANQEIFAVIRSTLERETSSQVGSFVWSHLTQIQKTEDPLKQALLKSLPDDIISKNFESEPWKYSSFMDSTIDTGPGAANIEGALVFSPKSFIPRSFMTNLTVQIFGRAFNLMEINFRAENMEPWLMGLLRGQSAHPRRTPSPQEPREASARRRRTTVNTAGSESQGHDRERKRDECKAQTDSLLKHAKAQFAGQRSTDKMPSCWFSMKVFGNELDLLTCNDFSDRIEKLSLTAAEIALKLLKGHEVKLHHRFFVLSEELALPSLSGLPIKLGINVSSLFSLRLKGNVHFKDWFNFLLAGHIKPNTLIGISARMGVDGALGQVGLEWSSKFKSSASLNGSVQLHNGQAVKVILNTPDESMDLLSFSSGMFRVSGDVREELTSARNRMEKTTCSPKTWSKMIGWQLCYDLSHPQSAMGRAFLYHGPTNLSLRLVKLDKGLHQYLLEAVYTSLPPRDTRLPHEVHLLLSLRMPQSSVPRDIGLEFLLSHQRLLLKITHPQKNILIQGQLDHVKSTYTAKLELLMDHVYHYYLKGLMETLSLPTEKRQQYRLEAKGTAHGRPIILSVDIAQGLDRRISVTAMLKNIFKDTASFSVQLDHRQDSGQRQYSVEAEVLLPGLLGGRILGLLEHRGPQWSSALRLKYGLQQEARELRQECHVSQSLRSEMVPTQTYHMRTEHELHCTHDPSLNHKIQLRHERSGSHILSSVNLSYGKHWDQTANKHRIILSQSLRNQSRHSLTSYALEVSLQVPDRNMNYRAQLLHSRLQGKKAEGRTHLKVNYNDLMPFVAGLHWKELISKVSLRKYEGAFNMDTPWLYVSCAHKLSQLKRGTVEFSSELTTRKLLNTQSLVLEGLYKDRKGEKEARLHLFTPTVTYLKAGAHGVLGKRGLRASCSFSSAWTEAVQGQISLSDASRQLKTLELSVACGRHNLNLSTSLSSTDKQLKKRHVTLKMKLSELKGIDTELEMEGGLEELRRDSWMYQKRAMLRVRQPFQFLPESLLLQETFTVDLEKGTYVLESKALLHNDKQLTHTLTMGYKSQKPFICSSLVHPFSSDAIPQDSEMCFTLGHGQLHRELQGKFRVQKRDMLFVQGKVQFSEPHSAQQRVTLRANLTHQLQVQMPASLSVEGAVSWIHMNNSRFDYLAKGKAVINHQVCQCSVLLNGSSEEIGLSANIRHPFVCRVPKTLQAYVTAGISPAGSVSGSMGVRTDGKSQASLEVLLANSVQGTMRSMGVHVGLQQTLLPTASSSLHLQLATNVSTDSEPLQAQWTGALAHSPGVGVSGKGDSKRSMLGLSALPKNLGLEGKIISHPAGLIEGELKLLVNKGLHSLEFKHREDAKGDQEEEEGMLGKRKNGTRDWLCVRSADKHVCVNMTSHSSHQEGGSIDGQLSHSFPWLRSSAGVPKDSSAGVSWAWGEERTLVDVRFHAGTRGLLVRMRKERINSTDVTRHFQVNCTGGIASDHLLGQCSGQAVGQTLEVEIWTNLTGLPVPVESGPNQLQAVSVRGHWIPTCKKLVLSFANNISALQPYLPARFFCRSQFNHTWSVVRGAAKLLTDKRMFTAQGDFTYTAAGFRQSLELNHTFPQLMFVPRTATVSTLYERGNCTHVLQHQADWTSMDLTPSGSTTVNPAQGFPLPHGWGLGVKLDGAPQRRLVDLLLGWTAQGKHKRVEAVGSWVTEGARSQGAVELRQPFTSIFSHLRLHAHSQKPMNEPHSTYQAMFSWDKGRPVNVSITTSQHSQESSSRGQACFFFSPGQLQTELPLVKMQGCMAAAWEGPSYTQNTDLQWSDKRITQSMKYQIGPKAMHTLQVEVGAENVSPSPCPTHHLLAQIHTNCRDTLEHHLLLGLCPPRPALAWSGSHRLNRGKEVFYSQTRLAVSGQLQLSSFTLALTNTSTTQRTNFSMLTEWQMGNWSLEVGGSAVSSGRGPGLRLQAKLDGAERVWVQGGMEKRCLRAGVGYEDGPHSLDDVTMGLCLEGRYYATLEALRFLGGVKREILALVSLSAANQSLAFSAKGCAECLADLETRSLHVGSRIRNKLLDRVQRMQHHLMDFRRKSVDSSFLQELSSGPLHLIQRAEVMLHQKAGLTWAAWRSGSLRRSLTETLPHTLLLLHHTAQLVQQELHKPLATLAGAYHDVTGQRLEALWREAVALWGRRLTELLPAVLEDPQLRGPAQAALHSLTIALDMACHQAVHWAEARLAAALIGAKRQLASVYKLSHSDYEVRLRLLLPRGSWRRLSQAGVTEVLLEELMVRPLMALSSLSPSAELYHLKRRLMDSPFNHQAVLVADEFVVSFDGHLYEVPASCGLMLASDASGDSFRVLLSPGVKSQRALLVKMKNTSVTIYSNGEVQVDCRVTHPPYKYNGVIIQRDINLTKVSNERGLQVSCDPLQNVCTVTLDGWLHGVSTGLLGTNDNEAANDFTRPDGSQAADLAEFSQSWQLEPQCPNEAPEKVCLCRNMTSDLSGCSALFSSPDSPLSSCFLVVDPVQFLTVCERSVCQSLEPSRSTPCKLATAYVLLCRRNYVPLEPPAPCA</sequence>
<dbReference type="Pfam" id="PF08742">
    <property type="entry name" value="C8"/>
    <property type="match status" value="1"/>
</dbReference>
<proteinExistence type="predicted"/>
<feature type="compositionally biased region" description="Basic and acidic residues" evidence="4">
    <location>
        <begin position="713"/>
        <end position="726"/>
    </location>
</feature>
<dbReference type="Gene3D" id="2.30.230.10">
    <property type="entry name" value="Lipovitellin, beta-sheet shell regions, chain A"/>
    <property type="match status" value="1"/>
</dbReference>
<evidence type="ECO:0000259" key="7">
    <source>
        <dbReference type="PROSITE" id="PS51233"/>
    </source>
</evidence>
<reference evidence="9" key="1">
    <citation type="submission" date="2025-08" db="UniProtKB">
        <authorList>
            <consortium name="RefSeq"/>
        </authorList>
    </citation>
    <scope>IDENTIFICATION</scope>
</reference>
<dbReference type="InterPro" id="IPR015819">
    <property type="entry name" value="Lipid_transp_b-sht_shell"/>
</dbReference>
<dbReference type="GeneID" id="116218434"/>
<feature type="chain" id="PRO_5028266066" evidence="5">
    <location>
        <begin position="24"/>
        <end position="3070"/>
    </location>
</feature>